<comment type="caution">
    <text evidence="2">The sequence shown here is derived from an EMBL/GenBank/DDBJ whole genome shotgun (WGS) entry which is preliminary data.</text>
</comment>
<keyword evidence="1" id="KW-0472">Membrane</keyword>
<feature type="transmembrane region" description="Helical" evidence="1">
    <location>
        <begin position="12"/>
        <end position="29"/>
    </location>
</feature>
<evidence type="ECO:0000256" key="1">
    <source>
        <dbReference type="SAM" id="Phobius"/>
    </source>
</evidence>
<evidence type="ECO:0000313" key="2">
    <source>
        <dbReference type="EMBL" id="KYN26494.1"/>
    </source>
</evidence>
<accession>A0A151JKY2</accession>
<evidence type="ECO:0000313" key="3">
    <source>
        <dbReference type="Proteomes" id="UP000075349"/>
    </source>
</evidence>
<name>A0A151JKY2_9VIBR</name>
<gene>
    <name evidence="2" type="ORF">AUQ44_01800</name>
</gene>
<dbReference type="AlphaFoldDB" id="A0A151JKY2"/>
<proteinExistence type="predicted"/>
<keyword evidence="1" id="KW-1133">Transmembrane helix</keyword>
<sequence length="163" mass="18414">MNLQTDSVHYESILSTITLFMTLSGLNFLNDRIGKPTLKLRVKPITVYSELSPTVNAVALDIVNHSLMKVYISNIQIENGQRIRTSDGLTKIISNLVVDGTSGRYLTHQALEPGEKFTFTMTRSQFGAQCPQQFGRLIVTTQTEHKFYVNKRKVRDVFSSLET</sequence>
<reference evidence="3" key="1">
    <citation type="submission" date="2015-12" db="EMBL/GenBank/DDBJ databases">
        <authorList>
            <person name="Tarr C.L."/>
            <person name="Gladney L.M."/>
        </authorList>
    </citation>
    <scope>NUCLEOTIDE SEQUENCE [LARGE SCALE GENOMIC DNA]</scope>
    <source>
        <strain evidence="3">2756-81</strain>
    </source>
</reference>
<protein>
    <submittedName>
        <fullName evidence="2">Uncharacterized protein</fullName>
    </submittedName>
</protein>
<keyword evidence="1" id="KW-0812">Transmembrane</keyword>
<dbReference type="EMBL" id="LOMK01000001">
    <property type="protein sequence ID" value="KYN26494.1"/>
    <property type="molecule type" value="Genomic_DNA"/>
</dbReference>
<dbReference type="Proteomes" id="UP000075349">
    <property type="component" value="Unassembled WGS sequence"/>
</dbReference>
<organism evidence="2 3">
    <name type="scientific">Vibrio cidicii</name>
    <dbReference type="NCBI Taxonomy" id="1763883"/>
    <lineage>
        <taxon>Bacteria</taxon>
        <taxon>Pseudomonadati</taxon>
        <taxon>Pseudomonadota</taxon>
        <taxon>Gammaproteobacteria</taxon>
        <taxon>Vibrionales</taxon>
        <taxon>Vibrionaceae</taxon>
        <taxon>Vibrio</taxon>
    </lineage>
</organism>